<organism evidence="16 17">
    <name type="scientific">Ceratodon purpureus</name>
    <name type="common">Fire moss</name>
    <name type="synonym">Dicranum purpureum</name>
    <dbReference type="NCBI Taxonomy" id="3225"/>
    <lineage>
        <taxon>Eukaryota</taxon>
        <taxon>Viridiplantae</taxon>
        <taxon>Streptophyta</taxon>
        <taxon>Embryophyta</taxon>
        <taxon>Bryophyta</taxon>
        <taxon>Bryophytina</taxon>
        <taxon>Bryopsida</taxon>
        <taxon>Dicranidae</taxon>
        <taxon>Pseudoditrichales</taxon>
        <taxon>Ditrichaceae</taxon>
        <taxon>Ceratodon</taxon>
    </lineage>
</organism>
<dbReference type="HAMAP" id="MF_00909">
    <property type="entry name" value="FtsZ"/>
    <property type="match status" value="1"/>
</dbReference>
<dbReference type="OrthoDB" id="70257at2759"/>
<feature type="domain" description="Tubulin/FtsZ GTPase" evidence="14">
    <location>
        <begin position="88"/>
        <end position="282"/>
    </location>
</feature>
<evidence type="ECO:0000256" key="12">
    <source>
        <dbReference type="ARBA" id="ARBA00046272"/>
    </source>
</evidence>
<dbReference type="GO" id="GO:0042802">
    <property type="term" value="F:identical protein binding"/>
    <property type="evidence" value="ECO:0007669"/>
    <property type="project" value="UniProtKB-ARBA"/>
</dbReference>
<keyword evidence="10" id="KW-0342">GTP-binding</keyword>
<dbReference type="PANTHER" id="PTHR30314:SF3">
    <property type="entry name" value="MITOCHONDRIAL DIVISION PROTEIN FSZA"/>
    <property type="match status" value="1"/>
</dbReference>
<dbReference type="PROSITE" id="PS01135">
    <property type="entry name" value="FTSZ_2"/>
    <property type="match status" value="1"/>
</dbReference>
<evidence type="ECO:0000256" key="4">
    <source>
        <dbReference type="ARBA" id="ARBA00022528"/>
    </source>
</evidence>
<dbReference type="SMART" id="SM00865">
    <property type="entry name" value="Tubulin_C"/>
    <property type="match status" value="1"/>
</dbReference>
<reference evidence="16" key="1">
    <citation type="submission" date="2020-06" db="EMBL/GenBank/DDBJ databases">
        <title>WGS assembly of Ceratodon purpureus strain R40.</title>
        <authorList>
            <person name="Carey S.B."/>
            <person name="Jenkins J."/>
            <person name="Shu S."/>
            <person name="Lovell J.T."/>
            <person name="Sreedasyam A."/>
            <person name="Maumus F."/>
            <person name="Tiley G.P."/>
            <person name="Fernandez-Pozo N."/>
            <person name="Barry K."/>
            <person name="Chen C."/>
            <person name="Wang M."/>
            <person name="Lipzen A."/>
            <person name="Daum C."/>
            <person name="Saski C.A."/>
            <person name="Payton A.C."/>
            <person name="Mcbreen J.C."/>
            <person name="Conrad R.E."/>
            <person name="Kollar L.M."/>
            <person name="Olsson S."/>
            <person name="Huttunen S."/>
            <person name="Landis J.B."/>
            <person name="Wickett N.J."/>
            <person name="Johnson M.G."/>
            <person name="Rensing S.A."/>
            <person name="Grimwood J."/>
            <person name="Schmutz J."/>
            <person name="Mcdaniel S.F."/>
        </authorList>
    </citation>
    <scope>NUCLEOTIDE SEQUENCE</scope>
    <source>
        <strain evidence="16">R40</strain>
    </source>
</reference>
<dbReference type="SUPFAM" id="SSF55307">
    <property type="entry name" value="Tubulin C-terminal domain-like"/>
    <property type="match status" value="1"/>
</dbReference>
<proteinExistence type="inferred from homology"/>
<evidence type="ECO:0000259" key="14">
    <source>
        <dbReference type="SMART" id="SM00864"/>
    </source>
</evidence>
<evidence type="ECO:0000256" key="2">
    <source>
        <dbReference type="ARBA" id="ARBA00004470"/>
    </source>
</evidence>
<dbReference type="CDD" id="cd02201">
    <property type="entry name" value="FtsZ_type1"/>
    <property type="match status" value="1"/>
</dbReference>
<dbReference type="InterPro" id="IPR008280">
    <property type="entry name" value="Tub_FtsZ_C"/>
</dbReference>
<dbReference type="GO" id="GO:0009534">
    <property type="term" value="C:chloroplast thylakoid"/>
    <property type="evidence" value="ECO:0007669"/>
    <property type="project" value="UniProtKB-SubCell"/>
</dbReference>
<dbReference type="GO" id="GO:0007017">
    <property type="term" value="P:microtubule-based process"/>
    <property type="evidence" value="ECO:0007669"/>
    <property type="project" value="InterPro"/>
</dbReference>
<accession>A0A8T0IR47</accession>
<protein>
    <submittedName>
        <fullName evidence="16">Uncharacterized protein</fullName>
    </submittedName>
</protein>
<dbReference type="GO" id="GO:0009570">
    <property type="term" value="C:chloroplast stroma"/>
    <property type="evidence" value="ECO:0007669"/>
    <property type="project" value="UniProtKB-SubCell"/>
</dbReference>
<dbReference type="InterPro" id="IPR017975">
    <property type="entry name" value="Tubulin_CS"/>
</dbReference>
<feature type="domain" description="Tubulin/FtsZ 2-layer sandwich" evidence="15">
    <location>
        <begin position="284"/>
        <end position="401"/>
    </location>
</feature>
<keyword evidence="5" id="KW-0597">Phosphoprotein</keyword>
<dbReference type="InterPro" id="IPR000158">
    <property type="entry name" value="Cell_div_FtsZ"/>
</dbReference>
<dbReference type="InterPro" id="IPR020805">
    <property type="entry name" value="Cell_div_FtsZ_CS"/>
</dbReference>
<name>A0A8T0IR47_CERPU</name>
<dbReference type="InterPro" id="IPR003008">
    <property type="entry name" value="Tubulin_FtsZ_GTPase"/>
</dbReference>
<evidence type="ECO:0000256" key="1">
    <source>
        <dbReference type="ARBA" id="ARBA00004170"/>
    </source>
</evidence>
<dbReference type="EMBL" id="CM026423">
    <property type="protein sequence ID" value="KAG0584853.1"/>
    <property type="molecule type" value="Genomic_DNA"/>
</dbReference>
<dbReference type="GO" id="GO:0070938">
    <property type="term" value="C:contractile ring"/>
    <property type="evidence" value="ECO:0007669"/>
    <property type="project" value="UniProtKB-ARBA"/>
</dbReference>
<comment type="subcellular location">
    <subcellularLocation>
        <location evidence="1">Membrane</location>
        <topology evidence="1">Peripheral membrane protein</topology>
    </subcellularLocation>
    <subcellularLocation>
        <location evidence="2">Plastid</location>
        <location evidence="2">Chloroplast stroma</location>
    </subcellularLocation>
    <subcellularLocation>
        <location evidence="12">Plastid</location>
        <location evidence="12">Chloroplast thylakoid</location>
    </subcellularLocation>
</comment>
<feature type="compositionally biased region" description="Low complexity" evidence="13">
    <location>
        <begin position="419"/>
        <end position="437"/>
    </location>
</feature>
<comment type="caution">
    <text evidence="16">The sequence shown here is derived from an EMBL/GenBank/DDBJ whole genome shotgun (WGS) entry which is preliminary data.</text>
</comment>
<evidence type="ECO:0000313" key="17">
    <source>
        <dbReference type="Proteomes" id="UP000822688"/>
    </source>
</evidence>
<dbReference type="InterPro" id="IPR036525">
    <property type="entry name" value="Tubulin/FtsZ_GTPase_sf"/>
</dbReference>
<dbReference type="InterPro" id="IPR037103">
    <property type="entry name" value="Tubulin/FtsZ-like_C"/>
</dbReference>
<dbReference type="PRINTS" id="PR00423">
    <property type="entry name" value="CELLDVISFTSZ"/>
</dbReference>
<evidence type="ECO:0000256" key="5">
    <source>
        <dbReference type="ARBA" id="ARBA00022553"/>
    </source>
</evidence>
<evidence type="ECO:0000256" key="8">
    <source>
        <dbReference type="ARBA" id="ARBA00022946"/>
    </source>
</evidence>
<keyword evidence="6" id="KW-0934">Plastid</keyword>
<dbReference type="GO" id="GO:0005525">
    <property type="term" value="F:GTP binding"/>
    <property type="evidence" value="ECO:0007669"/>
    <property type="project" value="UniProtKB-KW"/>
</dbReference>
<evidence type="ECO:0000256" key="10">
    <source>
        <dbReference type="ARBA" id="ARBA00023134"/>
    </source>
</evidence>
<evidence type="ECO:0000256" key="9">
    <source>
        <dbReference type="ARBA" id="ARBA00023078"/>
    </source>
</evidence>
<dbReference type="PROSITE" id="PS00227">
    <property type="entry name" value="TUBULIN"/>
    <property type="match status" value="1"/>
</dbReference>
<dbReference type="SMART" id="SM00864">
    <property type="entry name" value="Tubulin"/>
    <property type="match status" value="1"/>
</dbReference>
<dbReference type="FunFam" id="3.30.1330.20:FF:000007">
    <property type="entry name" value="Cell division protein ftsZ, putative"/>
    <property type="match status" value="1"/>
</dbReference>
<dbReference type="GO" id="GO:0005874">
    <property type="term" value="C:microtubule"/>
    <property type="evidence" value="ECO:0007669"/>
    <property type="project" value="InterPro"/>
</dbReference>
<feature type="region of interest" description="Disordered" evidence="13">
    <location>
        <begin position="417"/>
        <end position="447"/>
    </location>
</feature>
<comment type="similarity">
    <text evidence="3">Belongs to the FtsZ family.</text>
</comment>
<dbReference type="AlphaFoldDB" id="A0A8T0IR47"/>
<evidence type="ECO:0000313" key="16">
    <source>
        <dbReference type="EMBL" id="KAG0584853.1"/>
    </source>
</evidence>
<evidence type="ECO:0000256" key="6">
    <source>
        <dbReference type="ARBA" id="ARBA00022640"/>
    </source>
</evidence>
<dbReference type="InterPro" id="IPR018316">
    <property type="entry name" value="Tubulin/FtsZ_2-layer-sand-dom"/>
</dbReference>
<dbReference type="Pfam" id="PF12327">
    <property type="entry name" value="FtsZ_C"/>
    <property type="match status" value="1"/>
</dbReference>
<dbReference type="Gene3D" id="3.30.1330.20">
    <property type="entry name" value="Tubulin/FtsZ, C-terminal domain"/>
    <property type="match status" value="1"/>
</dbReference>
<keyword evidence="9" id="KW-0793">Thylakoid</keyword>
<keyword evidence="4" id="KW-0150">Chloroplast</keyword>
<keyword evidence="11" id="KW-0472">Membrane</keyword>
<evidence type="ECO:0000256" key="13">
    <source>
        <dbReference type="SAM" id="MobiDB-lite"/>
    </source>
</evidence>
<dbReference type="FunFam" id="3.40.50.1440:FF:000001">
    <property type="entry name" value="Cell division protein FtsZ"/>
    <property type="match status" value="1"/>
</dbReference>
<dbReference type="GO" id="GO:0016020">
    <property type="term" value="C:membrane"/>
    <property type="evidence" value="ECO:0007669"/>
    <property type="project" value="UniProtKB-SubCell"/>
</dbReference>
<evidence type="ECO:0000259" key="15">
    <source>
        <dbReference type="SMART" id="SM00865"/>
    </source>
</evidence>
<evidence type="ECO:0000256" key="3">
    <source>
        <dbReference type="ARBA" id="ARBA00009690"/>
    </source>
</evidence>
<sequence>MAHYIGCASWSGLRACSPVGVDAGSTRSSGVRGQRRIIASARGLGFNGAGNQVALETSTTGSCRVRGMPVMSALGGGRDELGSYNEAKIKVIGVGGGGSNAVNRMLESEMQGVEFWIVNTDAQAMALSPVPAQNRLQIGQKLTRGLGAGGNPEIGCSAAEESKAMVEEALRGADMVFVTAGMGGGTGSGAAPIIAGVAKQLGVLTVGIVTTPFAFEGRRRAVQAHEGIAALKNNVDTLITIPNNKLLTAVAQSTPVTEAFNLADDILRQGVRGISDIITVPGLVNVDFADVRAIMANAGSSLMGIGTATGKSRAREAALSAIQSPLLDVGIERATGIVWNITGGSDMTLFEVNAAAEVIYDLVDPNANLIFGAVVDEALQGSVSITLIATGFSSQEEPDARSLQHVNRILEGQAGAIRSSGQSGNGASNSSGINIPSFLRKRGQTRN</sequence>
<dbReference type="GO" id="GO:0010020">
    <property type="term" value="P:chloroplast fission"/>
    <property type="evidence" value="ECO:0007669"/>
    <property type="project" value="TreeGrafter"/>
</dbReference>
<dbReference type="InterPro" id="IPR045061">
    <property type="entry name" value="FtsZ/CetZ"/>
</dbReference>
<evidence type="ECO:0000256" key="7">
    <source>
        <dbReference type="ARBA" id="ARBA00022741"/>
    </source>
</evidence>
<keyword evidence="7" id="KW-0547">Nucleotide-binding</keyword>
<dbReference type="NCBIfam" id="TIGR00065">
    <property type="entry name" value="ftsZ"/>
    <property type="match status" value="1"/>
</dbReference>
<dbReference type="Gene3D" id="3.40.50.1440">
    <property type="entry name" value="Tubulin/FtsZ, GTPase domain"/>
    <property type="match status" value="1"/>
</dbReference>
<keyword evidence="8" id="KW-0809">Transit peptide</keyword>
<dbReference type="Proteomes" id="UP000822688">
    <property type="component" value="Chromosome 3"/>
</dbReference>
<gene>
    <name evidence="16" type="ORF">KC19_3G239500</name>
</gene>
<dbReference type="Pfam" id="PF00091">
    <property type="entry name" value="Tubulin"/>
    <property type="match status" value="1"/>
</dbReference>
<dbReference type="InterPro" id="IPR024757">
    <property type="entry name" value="FtsZ_C"/>
</dbReference>
<dbReference type="SUPFAM" id="SSF52490">
    <property type="entry name" value="Tubulin nucleotide-binding domain-like"/>
    <property type="match status" value="1"/>
</dbReference>
<dbReference type="GO" id="GO:0003924">
    <property type="term" value="F:GTPase activity"/>
    <property type="evidence" value="ECO:0007669"/>
    <property type="project" value="InterPro"/>
</dbReference>
<keyword evidence="17" id="KW-1185">Reference proteome</keyword>
<evidence type="ECO:0000256" key="11">
    <source>
        <dbReference type="ARBA" id="ARBA00023136"/>
    </source>
</evidence>
<dbReference type="PANTHER" id="PTHR30314">
    <property type="entry name" value="CELL DIVISION PROTEIN FTSZ-RELATED"/>
    <property type="match status" value="1"/>
</dbReference>